<feature type="compositionally biased region" description="Polar residues" evidence="1">
    <location>
        <begin position="91"/>
        <end position="105"/>
    </location>
</feature>
<comment type="caution">
    <text evidence="2">The sequence shown here is derived from an EMBL/GenBank/DDBJ whole genome shotgun (WGS) entry which is preliminary data.</text>
</comment>
<feature type="region of interest" description="Disordered" evidence="1">
    <location>
        <begin position="1"/>
        <end position="52"/>
    </location>
</feature>
<feature type="compositionally biased region" description="Basic and acidic residues" evidence="1">
    <location>
        <begin position="1"/>
        <end position="13"/>
    </location>
</feature>
<accession>A0A9D3XCP3</accession>
<gene>
    <name evidence="2" type="ORF">KIL84_010317</name>
</gene>
<organism evidence="2 3">
    <name type="scientific">Mauremys mutica</name>
    <name type="common">yellowpond turtle</name>
    <dbReference type="NCBI Taxonomy" id="74926"/>
    <lineage>
        <taxon>Eukaryota</taxon>
        <taxon>Metazoa</taxon>
        <taxon>Chordata</taxon>
        <taxon>Craniata</taxon>
        <taxon>Vertebrata</taxon>
        <taxon>Euteleostomi</taxon>
        <taxon>Archelosauria</taxon>
        <taxon>Testudinata</taxon>
        <taxon>Testudines</taxon>
        <taxon>Cryptodira</taxon>
        <taxon>Durocryptodira</taxon>
        <taxon>Testudinoidea</taxon>
        <taxon>Geoemydidae</taxon>
        <taxon>Geoemydinae</taxon>
        <taxon>Mauremys</taxon>
    </lineage>
</organism>
<proteinExistence type="predicted"/>
<evidence type="ECO:0000256" key="1">
    <source>
        <dbReference type="SAM" id="MobiDB-lite"/>
    </source>
</evidence>
<keyword evidence="3" id="KW-1185">Reference proteome</keyword>
<name>A0A9D3XCP3_9SAUR</name>
<dbReference type="Proteomes" id="UP000827986">
    <property type="component" value="Unassembled WGS sequence"/>
</dbReference>
<protein>
    <submittedName>
        <fullName evidence="2">Uncharacterized protein</fullName>
    </submittedName>
</protein>
<sequence>MVKSEEQRHRQAGPEELGLLGGSGEPLYQAPAYGSQRGSVTQQADPGENRLGSYSWETRHLVIVSVLRQNLEFTNTDLPNEWLHRQKKRSNPPNDKATLSHSSISRPLETNVR</sequence>
<evidence type="ECO:0000313" key="3">
    <source>
        <dbReference type="Proteomes" id="UP000827986"/>
    </source>
</evidence>
<evidence type="ECO:0000313" key="2">
    <source>
        <dbReference type="EMBL" id="KAH1176615.1"/>
    </source>
</evidence>
<feature type="region of interest" description="Disordered" evidence="1">
    <location>
        <begin position="76"/>
        <end position="113"/>
    </location>
</feature>
<dbReference type="AlphaFoldDB" id="A0A9D3XCP3"/>
<reference evidence="2" key="1">
    <citation type="submission" date="2021-09" db="EMBL/GenBank/DDBJ databases">
        <title>The genome of Mauremys mutica provides insights into the evolution of semi-aquatic lifestyle.</title>
        <authorList>
            <person name="Gong S."/>
            <person name="Gao Y."/>
        </authorList>
    </citation>
    <scope>NUCLEOTIDE SEQUENCE</scope>
    <source>
        <strain evidence="2">MM-2020</strain>
        <tissue evidence="2">Muscle</tissue>
    </source>
</reference>
<dbReference type="EMBL" id="JAHDVG010000474">
    <property type="protein sequence ID" value="KAH1176615.1"/>
    <property type="molecule type" value="Genomic_DNA"/>
</dbReference>